<gene>
    <name evidence="1" type="primary">sfsA</name>
    <name evidence="1" type="ORF">O0236_009375</name>
</gene>
<dbReference type="Proteomes" id="UP001149860">
    <property type="component" value="Chromosome"/>
</dbReference>
<organism evidence="1 2">
    <name type="scientific">Lentilactobacillus terminaliae</name>
    <dbReference type="NCBI Taxonomy" id="3003483"/>
    <lineage>
        <taxon>Bacteria</taxon>
        <taxon>Bacillati</taxon>
        <taxon>Bacillota</taxon>
        <taxon>Bacilli</taxon>
        <taxon>Lactobacillales</taxon>
        <taxon>Lactobacillaceae</taxon>
        <taxon>Lentilactobacillus</taxon>
    </lineage>
</organism>
<evidence type="ECO:0000313" key="1">
    <source>
        <dbReference type="EMBL" id="XFD39594.1"/>
    </source>
</evidence>
<protein>
    <submittedName>
        <fullName evidence="1">DNA/RNA nuclease SfsA</fullName>
    </submittedName>
</protein>
<accession>A0ACD5DDY1</accession>
<name>A0ACD5DDY1_9LACO</name>
<proteinExistence type="predicted"/>
<reference evidence="1" key="1">
    <citation type="submission" date="2024-08" db="EMBL/GenBank/DDBJ databases">
        <title>Lentilactobacillus sp. nov., isolated from tree bark.</title>
        <authorList>
            <person name="Phuengjayaem S."/>
            <person name="Tanasupawat S."/>
        </authorList>
    </citation>
    <scope>NUCLEOTIDE SEQUENCE</scope>
    <source>
        <strain evidence="1">SPB1-3</strain>
    </source>
</reference>
<sequence>MKYANFHLARFVKKINRFTVICDLDGQDVEAHLKNTGRNHELLVPGYEVSLVFSDNPNRKTSYDLVAVNKLGHWVNVDSQAPNAVVKETLGNSLVVPGIQPLQRFKPETKLADSRIDFWGETQDGRDCWLETKGVTLEDGGLAQFPDAPTVRAVKHVHTLAEATKNGSDAYLYFVVQMDYVHQMRINEPLAPLLATAIAEAQAVGVQVVACNCHVTPDEMTLNELINFY</sequence>
<dbReference type="EMBL" id="CP168151">
    <property type="protein sequence ID" value="XFD39594.1"/>
    <property type="molecule type" value="Genomic_DNA"/>
</dbReference>
<evidence type="ECO:0000313" key="2">
    <source>
        <dbReference type="Proteomes" id="UP001149860"/>
    </source>
</evidence>
<keyword evidence="2" id="KW-1185">Reference proteome</keyword>